<keyword evidence="1" id="KW-1133">Transmembrane helix</keyword>
<reference evidence="2 3" key="1">
    <citation type="submission" date="2016-01" db="EMBL/GenBank/DDBJ databases">
        <title>Complete genome sequence of a soil Actinobacterium, Isoptericola dokdonensis DS-3.</title>
        <authorList>
            <person name="Kwon S.-K."/>
            <person name="Kim J.F."/>
        </authorList>
    </citation>
    <scope>NUCLEOTIDE SEQUENCE [LARGE SCALE GENOMIC DNA]</scope>
    <source>
        <strain evidence="2 3">DS-3</strain>
    </source>
</reference>
<evidence type="ECO:0000313" key="2">
    <source>
        <dbReference type="EMBL" id="ANC32087.1"/>
    </source>
</evidence>
<keyword evidence="1" id="KW-0472">Membrane</keyword>
<protein>
    <recommendedName>
        <fullName evidence="4">DUF1648 domain-containing protein</fullName>
    </recommendedName>
</protein>
<dbReference type="OrthoDB" id="5147557at2"/>
<feature type="transmembrane region" description="Helical" evidence="1">
    <location>
        <begin position="21"/>
        <end position="44"/>
    </location>
</feature>
<evidence type="ECO:0008006" key="4">
    <source>
        <dbReference type="Google" id="ProtNLM"/>
    </source>
</evidence>
<dbReference type="AlphaFoldDB" id="A0A161IF96"/>
<feature type="transmembrane region" description="Helical" evidence="1">
    <location>
        <begin position="185"/>
        <end position="205"/>
    </location>
</feature>
<evidence type="ECO:0000313" key="3">
    <source>
        <dbReference type="Proteomes" id="UP000076794"/>
    </source>
</evidence>
<dbReference type="KEGG" id="ido:I598_2553"/>
<feature type="transmembrane region" description="Helical" evidence="1">
    <location>
        <begin position="64"/>
        <end position="88"/>
    </location>
</feature>
<proteinExistence type="predicted"/>
<dbReference type="EMBL" id="CP014209">
    <property type="protein sequence ID" value="ANC32087.1"/>
    <property type="molecule type" value="Genomic_DNA"/>
</dbReference>
<dbReference type="PATRIC" id="fig|1300344.3.peg.2564"/>
<feature type="transmembrane region" description="Helical" evidence="1">
    <location>
        <begin position="211"/>
        <end position="231"/>
    </location>
</feature>
<evidence type="ECO:0000256" key="1">
    <source>
        <dbReference type="SAM" id="Phobius"/>
    </source>
</evidence>
<keyword evidence="3" id="KW-1185">Reference proteome</keyword>
<name>A0A161IF96_9MICO</name>
<dbReference type="RefSeq" id="WP_068203269.1">
    <property type="nucleotide sequence ID" value="NZ_CP014209.1"/>
</dbReference>
<gene>
    <name evidence="2" type="ORF">I598_2553</name>
</gene>
<feature type="transmembrane region" description="Helical" evidence="1">
    <location>
        <begin position="113"/>
        <end position="134"/>
    </location>
</feature>
<sequence>MSTTHRTADAQGSTAPPWLMIPWPGAAIALGAVAAMVTTSIVAWPEMSAEIVTRAADGRHGESVSSRGMTAVALPLALLVLTALLSVVPRLDHELLHRTPLGQDRDPERARRVLSWTLSGLSVVLLVLHVGLVSQHTGDAFPLEQAVAGAVGAFLVCLGVALPLAAPGGRFDGRVERFRAALGPAYRVAGIVLVVGGVATVMAAVVSSQAAMATAVTAVVVTFLVLLGLALGRRWSRDGKS</sequence>
<dbReference type="STRING" id="1300344.I598_2553"/>
<keyword evidence="1" id="KW-0812">Transmembrane</keyword>
<accession>A0A161IF96</accession>
<feature type="transmembrane region" description="Helical" evidence="1">
    <location>
        <begin position="146"/>
        <end position="165"/>
    </location>
</feature>
<organism evidence="2 3">
    <name type="scientific">Isoptericola dokdonensis DS-3</name>
    <dbReference type="NCBI Taxonomy" id="1300344"/>
    <lineage>
        <taxon>Bacteria</taxon>
        <taxon>Bacillati</taxon>
        <taxon>Actinomycetota</taxon>
        <taxon>Actinomycetes</taxon>
        <taxon>Micrococcales</taxon>
        <taxon>Promicromonosporaceae</taxon>
        <taxon>Isoptericola</taxon>
    </lineage>
</organism>
<dbReference type="Proteomes" id="UP000076794">
    <property type="component" value="Chromosome"/>
</dbReference>